<accession>A0A1U9KBI7</accession>
<dbReference type="EMBL" id="CP019699">
    <property type="protein sequence ID" value="AQS57425.1"/>
    <property type="molecule type" value="Genomic_DNA"/>
</dbReference>
<protein>
    <submittedName>
        <fullName evidence="7">Cytochrome c oxidase assembly factor CtaG</fullName>
    </submittedName>
</protein>
<feature type="transmembrane region" description="Helical" evidence="6">
    <location>
        <begin position="86"/>
        <end position="105"/>
    </location>
</feature>
<evidence type="ECO:0000313" key="8">
    <source>
        <dbReference type="Proteomes" id="UP000188603"/>
    </source>
</evidence>
<organism evidence="7 8">
    <name type="scientific">Novibacillus thermophilus</name>
    <dbReference type="NCBI Taxonomy" id="1471761"/>
    <lineage>
        <taxon>Bacteria</taxon>
        <taxon>Bacillati</taxon>
        <taxon>Bacillota</taxon>
        <taxon>Bacilli</taxon>
        <taxon>Bacillales</taxon>
        <taxon>Thermoactinomycetaceae</taxon>
        <taxon>Novibacillus</taxon>
    </lineage>
</organism>
<keyword evidence="5 6" id="KW-0472">Membrane</keyword>
<dbReference type="KEGG" id="ntr:B0W44_06205"/>
<dbReference type="NCBIfam" id="TIGR02737">
    <property type="entry name" value="caa3_CtaG"/>
    <property type="match status" value="1"/>
</dbReference>
<evidence type="ECO:0000256" key="4">
    <source>
        <dbReference type="ARBA" id="ARBA00022989"/>
    </source>
</evidence>
<evidence type="ECO:0000313" key="7">
    <source>
        <dbReference type="EMBL" id="AQS57425.1"/>
    </source>
</evidence>
<name>A0A1U9KBI7_9BACL</name>
<comment type="subcellular location">
    <subcellularLocation>
        <location evidence="1">Cell membrane</location>
        <topology evidence="1">Multi-pass membrane protein</topology>
    </subcellularLocation>
</comment>
<evidence type="ECO:0000256" key="5">
    <source>
        <dbReference type="ARBA" id="ARBA00023136"/>
    </source>
</evidence>
<dbReference type="InterPro" id="IPR014108">
    <property type="entry name" value="Caa3-assmbl_CtaG"/>
</dbReference>
<dbReference type="STRING" id="1471761.B0W44_06205"/>
<gene>
    <name evidence="7" type="ORF">B0W44_06205</name>
</gene>
<dbReference type="Proteomes" id="UP000188603">
    <property type="component" value="Chromosome"/>
</dbReference>
<evidence type="ECO:0000256" key="1">
    <source>
        <dbReference type="ARBA" id="ARBA00004651"/>
    </source>
</evidence>
<reference evidence="7 8" key="1">
    <citation type="journal article" date="2015" name="Int. J. Syst. Evol. Microbiol.">
        <title>Novibacillus thermophilus gen. nov., sp. nov., a Gram-staining-negative and moderately thermophilic member of the family Thermoactinomycetaceae.</title>
        <authorList>
            <person name="Yang G."/>
            <person name="Chen J."/>
            <person name="Zhou S."/>
        </authorList>
    </citation>
    <scope>NUCLEOTIDE SEQUENCE [LARGE SCALE GENOMIC DNA]</scope>
    <source>
        <strain evidence="7 8">SG-1</strain>
    </source>
</reference>
<feature type="transmembrane region" description="Helical" evidence="6">
    <location>
        <begin position="188"/>
        <end position="208"/>
    </location>
</feature>
<keyword evidence="8" id="KW-1185">Reference proteome</keyword>
<evidence type="ECO:0000256" key="2">
    <source>
        <dbReference type="ARBA" id="ARBA00022475"/>
    </source>
</evidence>
<keyword evidence="3 6" id="KW-0812">Transmembrane</keyword>
<dbReference type="Pfam" id="PF09678">
    <property type="entry name" value="Caa3_CtaG"/>
    <property type="match status" value="1"/>
</dbReference>
<dbReference type="GO" id="GO:0005886">
    <property type="term" value="C:plasma membrane"/>
    <property type="evidence" value="ECO:0007669"/>
    <property type="project" value="UniProtKB-SubCell"/>
</dbReference>
<feature type="transmembrane region" description="Helical" evidence="6">
    <location>
        <begin position="155"/>
        <end position="176"/>
    </location>
</feature>
<dbReference type="InterPro" id="IPR019108">
    <property type="entry name" value="Caa3_assmbl_CtaG-rel"/>
</dbReference>
<evidence type="ECO:0000256" key="3">
    <source>
        <dbReference type="ARBA" id="ARBA00022692"/>
    </source>
</evidence>
<dbReference type="AlphaFoldDB" id="A0A1U9KBI7"/>
<keyword evidence="4 6" id="KW-1133">Transmembrane helix</keyword>
<feature type="transmembrane region" description="Helical" evidence="6">
    <location>
        <begin position="55"/>
        <end position="74"/>
    </location>
</feature>
<feature type="transmembrane region" description="Helical" evidence="6">
    <location>
        <begin position="12"/>
        <end position="34"/>
    </location>
</feature>
<keyword evidence="2" id="KW-1003">Cell membrane</keyword>
<evidence type="ECO:0000256" key="6">
    <source>
        <dbReference type="SAM" id="Phobius"/>
    </source>
</evidence>
<sequence length="301" mass="34538">MWDLVTSQFSFTALWSPVFLAGTVVAALLYLAVVGPLRSRFTHAVPVPWYKKMSFVAGLFAFYLGFGGPVYLIGHLMFSAHMFKMAFVYFITPPLLMFGTPAWLVRPLFRYRAVEKLFKIVMHPFPSLFMFNLLVSLYHIPQLFDHLMANYTLHIGYQAVLFVTALFMWWQVLTPLPEFDRLSDIKKIAYVFANSALLLPACALIIFADHTIYATYTDPAKWATALGYCLPAGTTVPPQLFETFSLLSPMEDQQLGGIVMKLTQETVFMIVLGHIFYHWVKKEKKVVDIQDFQRYPRLSNK</sequence>
<proteinExistence type="predicted"/>
<feature type="transmembrane region" description="Helical" evidence="6">
    <location>
        <begin position="117"/>
        <end position="135"/>
    </location>
</feature>